<sequence length="163" mass="18696">MLTLHDELTIRQNLFNAPQRYKVVTVNCVGAMGKGIALECRERYTQLYHDYRARCRAGEIVVGELTVYQDENVILFPTKVHFKDPTQVSYVTPALHRLAELAERLEGGIALPPLGMANGWLKYYQRVEVWKGLQNIIAPLDATVDMYLPTWLLEEAQQIFSEK</sequence>
<dbReference type="Proteomes" id="UP000202923">
    <property type="component" value="Genome"/>
</dbReference>
<dbReference type="RefSeq" id="YP_009278827.1">
    <property type="nucleotide sequence ID" value="NC_031010.1"/>
</dbReference>
<name>A0A1B2IEB8_9CAUD</name>
<organism evidence="1 2">
    <name type="scientific">Erwinia phage vB_EamM_Kwan</name>
    <dbReference type="NCBI Taxonomy" id="1883374"/>
    <lineage>
        <taxon>Viruses</taxon>
        <taxon>Duplodnaviria</taxon>
        <taxon>Heunggongvirae</taxon>
        <taxon>Uroviricota</taxon>
        <taxon>Caudoviricetes</taxon>
        <taxon>Chimalliviridae</taxon>
        <taxon>Wellingtonvirus</taxon>
        <taxon>Wellingtonvirus wellington</taxon>
    </lineage>
</organism>
<reference evidence="1 2" key="1">
    <citation type="submission" date="2016-06" db="EMBL/GenBank/DDBJ databases">
        <authorList>
            <person name="Kjaerup R.B."/>
            <person name="Dalgaard T.S."/>
            <person name="Juul-Madsen H.R."/>
        </authorList>
    </citation>
    <scope>NUCLEOTIDE SEQUENCE [LARGE SCALE GENOMIC DNA]</scope>
</reference>
<dbReference type="GeneID" id="29062066"/>
<dbReference type="PANTHER" id="PTHR12521:SF0">
    <property type="entry name" value="ADP-RIBOSE GLYCOHYDROLASE OARD1"/>
    <property type="match status" value="1"/>
</dbReference>
<dbReference type="GO" id="GO:0140291">
    <property type="term" value="P:peptidyl-glutamate ADP-deribosylation"/>
    <property type="evidence" value="ECO:0007669"/>
    <property type="project" value="TreeGrafter"/>
</dbReference>
<protein>
    <submittedName>
        <fullName evidence="1">Putative Appr-1-p processing domain-containing protein</fullName>
    </submittedName>
</protein>
<dbReference type="OrthoDB" id="23979at10239"/>
<evidence type="ECO:0000313" key="1">
    <source>
        <dbReference type="EMBL" id="ANZ49574.1"/>
    </source>
</evidence>
<gene>
    <name evidence="1" type="ORF">KWAN_222</name>
</gene>
<dbReference type="SUPFAM" id="SSF52949">
    <property type="entry name" value="Macro domain-like"/>
    <property type="match status" value="1"/>
</dbReference>
<dbReference type="Gene3D" id="3.40.220.10">
    <property type="entry name" value="Leucine Aminopeptidase, subunit E, domain 1"/>
    <property type="match status" value="1"/>
</dbReference>
<dbReference type="InterPro" id="IPR050892">
    <property type="entry name" value="ADP-ribose_metab_enzymes"/>
</dbReference>
<proteinExistence type="predicted"/>
<dbReference type="InterPro" id="IPR043472">
    <property type="entry name" value="Macro_dom-like"/>
</dbReference>
<dbReference type="PANTHER" id="PTHR12521">
    <property type="entry name" value="PROTEIN C6ORF130"/>
    <property type="match status" value="1"/>
</dbReference>
<dbReference type="EMBL" id="KX397369">
    <property type="protein sequence ID" value="ANZ49574.1"/>
    <property type="molecule type" value="Genomic_DNA"/>
</dbReference>
<dbReference type="KEGG" id="vg:29062066"/>
<accession>A0A1B2IEB8</accession>
<evidence type="ECO:0000313" key="2">
    <source>
        <dbReference type="Proteomes" id="UP000202923"/>
    </source>
</evidence>